<organism evidence="1">
    <name type="scientific">Jonesiaceae bacterium BS-20</name>
    <dbReference type="NCBI Taxonomy" id="3120821"/>
    <lineage>
        <taxon>Bacteria</taxon>
        <taxon>Bacillati</taxon>
        <taxon>Actinomycetota</taxon>
        <taxon>Actinomycetes</taxon>
        <taxon>Micrococcales</taxon>
        <taxon>Jonesiaceae</taxon>
    </lineage>
</organism>
<accession>A0AAU7DW78</accession>
<name>A0AAU7DW78_9MICO</name>
<reference evidence="1" key="1">
    <citation type="submission" date="2024-02" db="EMBL/GenBank/DDBJ databases">
        <title>Tomenella chthoni gen. nov. sp. nov., a member of the family Jonesiaceae isolated from bat guano.</title>
        <authorList>
            <person name="Miller S.L."/>
            <person name="King J."/>
            <person name="Sankaranarayanan K."/>
            <person name="Lawson P.A."/>
        </authorList>
    </citation>
    <scope>NUCLEOTIDE SEQUENCE</scope>
    <source>
        <strain evidence="1">BS-20</strain>
    </source>
</reference>
<evidence type="ECO:0000313" key="1">
    <source>
        <dbReference type="EMBL" id="XBH22264.1"/>
    </source>
</evidence>
<sequence>MATFSIWTSARAMTSMVFGRDQGQSSQHHTAGMAERERRDFHHEFTTLRFRPLSEHGTWEGQSNHIPWSV</sequence>
<proteinExistence type="predicted"/>
<dbReference type="EMBL" id="CP146203">
    <property type="protein sequence ID" value="XBH22264.1"/>
    <property type="molecule type" value="Genomic_DNA"/>
</dbReference>
<gene>
    <name evidence="1" type="ORF">V5R04_03280</name>
</gene>
<evidence type="ECO:0008006" key="2">
    <source>
        <dbReference type="Google" id="ProtNLM"/>
    </source>
</evidence>
<dbReference type="AlphaFoldDB" id="A0AAU7DW78"/>
<protein>
    <recommendedName>
        <fullName evidence="2">Secreted protein</fullName>
    </recommendedName>
</protein>